<evidence type="ECO:0000256" key="7">
    <source>
        <dbReference type="ARBA" id="ARBA00024910"/>
    </source>
</evidence>
<evidence type="ECO:0000256" key="2">
    <source>
        <dbReference type="ARBA" id="ARBA00015195"/>
    </source>
</evidence>
<dbReference type="Gene3D" id="6.10.250.790">
    <property type="match status" value="1"/>
</dbReference>
<dbReference type="GO" id="GO:0000917">
    <property type="term" value="P:division septum assembly"/>
    <property type="evidence" value="ECO:0007669"/>
    <property type="project" value="UniProtKB-KW"/>
</dbReference>
<dbReference type="Proteomes" id="UP000190042">
    <property type="component" value="Unassembled WGS sequence"/>
</dbReference>
<dbReference type="GO" id="GO:0000921">
    <property type="term" value="P:septin ring assembly"/>
    <property type="evidence" value="ECO:0007669"/>
    <property type="project" value="TreeGrafter"/>
</dbReference>
<dbReference type="InterPro" id="IPR053712">
    <property type="entry name" value="Bac_CellDiv_Activator"/>
</dbReference>
<dbReference type="NCBIfam" id="NF010724">
    <property type="entry name" value="PRK14126.1"/>
    <property type="match status" value="1"/>
</dbReference>
<proteinExistence type="predicted"/>
<reference evidence="11" key="1">
    <citation type="submission" date="2017-02" db="EMBL/GenBank/DDBJ databases">
        <authorList>
            <person name="Varghese N."/>
            <person name="Submissions S."/>
        </authorList>
    </citation>
    <scope>NUCLEOTIDE SEQUENCE [LARGE SCALE GENOMIC DNA]</scope>
    <source>
        <strain evidence="11">DSM 23966</strain>
    </source>
</reference>
<keyword evidence="4 10" id="KW-0132">Cell division</keyword>
<dbReference type="RefSeq" id="WP_009497588.1">
    <property type="nucleotide sequence ID" value="NZ_FUYJ01000001.1"/>
</dbReference>
<evidence type="ECO:0000256" key="6">
    <source>
        <dbReference type="ARBA" id="ARBA00023306"/>
    </source>
</evidence>
<dbReference type="GO" id="GO:0005829">
    <property type="term" value="C:cytosol"/>
    <property type="evidence" value="ECO:0007669"/>
    <property type="project" value="TreeGrafter"/>
</dbReference>
<dbReference type="AlphaFoldDB" id="A0A1T4XQB6"/>
<dbReference type="GO" id="GO:0032153">
    <property type="term" value="C:cell division site"/>
    <property type="evidence" value="ECO:0007669"/>
    <property type="project" value="TreeGrafter"/>
</dbReference>
<keyword evidence="11" id="KW-1185">Reference proteome</keyword>
<dbReference type="Pfam" id="PF05164">
    <property type="entry name" value="ZapA"/>
    <property type="match status" value="1"/>
</dbReference>
<evidence type="ECO:0000256" key="9">
    <source>
        <dbReference type="ARBA" id="ARBA00033158"/>
    </source>
</evidence>
<organism evidence="10 11">
    <name type="scientific">Sporosarcina newyorkensis</name>
    <dbReference type="NCBI Taxonomy" id="759851"/>
    <lineage>
        <taxon>Bacteria</taxon>
        <taxon>Bacillati</taxon>
        <taxon>Bacillota</taxon>
        <taxon>Bacilli</taxon>
        <taxon>Bacillales</taxon>
        <taxon>Caryophanaceae</taxon>
        <taxon>Sporosarcina</taxon>
    </lineage>
</organism>
<dbReference type="InterPro" id="IPR007838">
    <property type="entry name" value="Cell_div_ZapA-like"/>
</dbReference>
<evidence type="ECO:0000313" key="11">
    <source>
        <dbReference type="Proteomes" id="UP000190042"/>
    </source>
</evidence>
<dbReference type="SUPFAM" id="SSF102829">
    <property type="entry name" value="Cell division protein ZapA-like"/>
    <property type="match status" value="1"/>
</dbReference>
<sequence length="86" mass="9760">MADKEKTRVAVGIYGQTYTIVGTETSNHVRHVASLVDERMREISKRNPYLDSTKIAVLTAVNSVHDYLKLEETVQQLEEEVKKLKG</sequence>
<comment type="subunit">
    <text evidence="8">Homodimer. Interacts with FtsZ.</text>
</comment>
<keyword evidence="6" id="KW-0131">Cell cycle</keyword>
<evidence type="ECO:0000313" key="10">
    <source>
        <dbReference type="EMBL" id="SKA91328.1"/>
    </source>
</evidence>
<dbReference type="GO" id="GO:0030428">
    <property type="term" value="C:cell septum"/>
    <property type="evidence" value="ECO:0007669"/>
    <property type="project" value="TreeGrafter"/>
</dbReference>
<gene>
    <name evidence="10" type="ORF">SAMN04244570_1128</name>
</gene>
<evidence type="ECO:0000256" key="5">
    <source>
        <dbReference type="ARBA" id="ARBA00023210"/>
    </source>
</evidence>
<comment type="subcellular location">
    <subcellularLocation>
        <location evidence="1">Cytoplasm</location>
    </subcellularLocation>
</comment>
<evidence type="ECO:0000256" key="8">
    <source>
        <dbReference type="ARBA" id="ARBA00026068"/>
    </source>
</evidence>
<dbReference type="GO" id="GO:0043093">
    <property type="term" value="P:FtsZ-dependent cytokinesis"/>
    <property type="evidence" value="ECO:0007669"/>
    <property type="project" value="TreeGrafter"/>
</dbReference>
<dbReference type="PANTHER" id="PTHR34981">
    <property type="entry name" value="CELL DIVISION PROTEIN ZAPA"/>
    <property type="match status" value="1"/>
</dbReference>
<dbReference type="PANTHER" id="PTHR34981:SF1">
    <property type="entry name" value="CELL DIVISION PROTEIN ZAPA"/>
    <property type="match status" value="1"/>
</dbReference>
<dbReference type="InterPro" id="IPR036192">
    <property type="entry name" value="Cell_div_ZapA-like_sf"/>
</dbReference>
<evidence type="ECO:0000256" key="1">
    <source>
        <dbReference type="ARBA" id="ARBA00004496"/>
    </source>
</evidence>
<keyword evidence="3" id="KW-0963">Cytoplasm</keyword>
<dbReference type="EMBL" id="FUYJ01000001">
    <property type="protein sequence ID" value="SKA91328.1"/>
    <property type="molecule type" value="Genomic_DNA"/>
</dbReference>
<name>A0A1T4XQB6_9BACL</name>
<protein>
    <recommendedName>
        <fullName evidence="2">Cell division protein ZapA</fullName>
    </recommendedName>
    <alternativeName>
        <fullName evidence="9">Z ring-associated protein ZapA</fullName>
    </alternativeName>
</protein>
<evidence type="ECO:0000256" key="4">
    <source>
        <dbReference type="ARBA" id="ARBA00022618"/>
    </source>
</evidence>
<comment type="function">
    <text evidence="7">Activator of cell division through the inhibition of FtsZ GTPase activity, therefore promoting FtsZ assembly into bundles of protofilaments necessary for the formation of the division Z ring. It is recruited early at mid-cell but it is not essential for cell division.</text>
</comment>
<evidence type="ECO:0000256" key="3">
    <source>
        <dbReference type="ARBA" id="ARBA00022490"/>
    </source>
</evidence>
<accession>A0A1T4XQB6</accession>
<keyword evidence="5" id="KW-0717">Septation</keyword>